<dbReference type="PATRIC" id="fig|1727163.4.peg.1194"/>
<evidence type="ECO:0000313" key="3">
    <source>
        <dbReference type="EMBL" id="AMQ55907.1"/>
    </source>
</evidence>
<keyword evidence="1" id="KW-1133">Transmembrane helix</keyword>
<reference evidence="3 4" key="2">
    <citation type="journal article" date="2016" name="Genome Announc.">
        <title>Complete Genome Sequence of Algoriphagus sp. Strain M8-2, Isolated from a Brackish Lake.</title>
        <authorList>
            <person name="Muraguchi Y."/>
            <person name="Kushimoto K."/>
            <person name="Ohtsubo Y."/>
            <person name="Suzuki T."/>
            <person name="Dohra H."/>
            <person name="Kimbara K."/>
            <person name="Shintani M."/>
        </authorList>
    </citation>
    <scope>NUCLEOTIDE SEQUENCE [LARGE SCALE GENOMIC DNA]</scope>
    <source>
        <strain evidence="3 4">M8-2</strain>
    </source>
</reference>
<feature type="domain" description="Secretion system C-terminal sorting" evidence="2">
    <location>
        <begin position="183"/>
        <end position="258"/>
    </location>
</feature>
<dbReference type="Proteomes" id="UP000073816">
    <property type="component" value="Chromosome"/>
</dbReference>
<dbReference type="KEGG" id="alm:AO498_05750"/>
<feature type="transmembrane region" description="Helical" evidence="1">
    <location>
        <begin position="24"/>
        <end position="44"/>
    </location>
</feature>
<sequence>MTETVNLSVYFIPKEKISAYRKNFYMNLFSKILIGLMLMLPVIAGAQQVRVLSETVDFQGEIGSNQRKTVILQNESNQPKVFLLKALRGNVGSSQKVKICLGEQCFDPKKDLAKILIELDPWQIYTDLYLEFEMGIVETRGSFELLFSSPQNIRENFVVEARYEVKSDRVADFQHKDIALSEIYPNPSNRIAQLDYELINPKAKAKIAINSFIGNPVAEYELDPSRSSLVINVSDFQPGVYFYTLFVDNKNVVTKKLQVKK</sequence>
<dbReference type="Pfam" id="PF18962">
    <property type="entry name" value="Por_Secre_tail"/>
    <property type="match status" value="1"/>
</dbReference>
<evidence type="ECO:0000313" key="4">
    <source>
        <dbReference type="Proteomes" id="UP000073816"/>
    </source>
</evidence>
<protein>
    <recommendedName>
        <fullName evidence="2">Secretion system C-terminal sorting domain-containing protein</fullName>
    </recommendedName>
</protein>
<gene>
    <name evidence="3" type="ORF">AO498_05750</name>
</gene>
<dbReference type="EMBL" id="CP012836">
    <property type="protein sequence ID" value="AMQ55907.1"/>
    <property type="molecule type" value="Genomic_DNA"/>
</dbReference>
<dbReference type="InterPro" id="IPR026444">
    <property type="entry name" value="Secre_tail"/>
</dbReference>
<keyword evidence="1" id="KW-0472">Membrane</keyword>
<reference evidence="4" key="1">
    <citation type="submission" date="2015-09" db="EMBL/GenBank/DDBJ databases">
        <title>Complete sequence of Algoriphagus sp. M8-2.</title>
        <authorList>
            <person name="Shintani M."/>
        </authorList>
    </citation>
    <scope>NUCLEOTIDE SEQUENCE [LARGE SCALE GENOMIC DNA]</scope>
    <source>
        <strain evidence="4">M8-2</strain>
    </source>
</reference>
<keyword evidence="1" id="KW-0812">Transmembrane</keyword>
<evidence type="ECO:0000259" key="2">
    <source>
        <dbReference type="Pfam" id="PF18962"/>
    </source>
</evidence>
<keyword evidence="4" id="KW-1185">Reference proteome</keyword>
<accession>A0A142ELA2</accession>
<name>A0A142ELA2_9BACT</name>
<proteinExistence type="predicted"/>
<organism evidence="3 4">
    <name type="scientific">Algoriphagus sanaruensis</name>
    <dbReference type="NCBI Taxonomy" id="1727163"/>
    <lineage>
        <taxon>Bacteria</taxon>
        <taxon>Pseudomonadati</taxon>
        <taxon>Bacteroidota</taxon>
        <taxon>Cytophagia</taxon>
        <taxon>Cytophagales</taxon>
        <taxon>Cyclobacteriaceae</taxon>
        <taxon>Algoriphagus</taxon>
    </lineage>
</organism>
<dbReference type="STRING" id="1727163.AO498_05750"/>
<dbReference type="NCBIfam" id="TIGR04183">
    <property type="entry name" value="Por_Secre_tail"/>
    <property type="match status" value="1"/>
</dbReference>
<dbReference type="AlphaFoldDB" id="A0A142ELA2"/>
<evidence type="ECO:0000256" key="1">
    <source>
        <dbReference type="SAM" id="Phobius"/>
    </source>
</evidence>